<gene>
    <name evidence="7" type="ORF">DM02DRAFT_568846</name>
</gene>
<keyword evidence="2 5" id="KW-0479">Metal-binding</keyword>
<protein>
    <submittedName>
        <fullName evidence="7">Cytochrome P450</fullName>
    </submittedName>
</protein>
<dbReference type="Gene3D" id="1.10.630.10">
    <property type="entry name" value="Cytochrome P450"/>
    <property type="match status" value="1"/>
</dbReference>
<organism evidence="7 8">
    <name type="scientific">Periconia macrospinosa</name>
    <dbReference type="NCBI Taxonomy" id="97972"/>
    <lineage>
        <taxon>Eukaryota</taxon>
        <taxon>Fungi</taxon>
        <taxon>Dikarya</taxon>
        <taxon>Ascomycota</taxon>
        <taxon>Pezizomycotina</taxon>
        <taxon>Dothideomycetes</taxon>
        <taxon>Pleosporomycetidae</taxon>
        <taxon>Pleosporales</taxon>
        <taxon>Massarineae</taxon>
        <taxon>Periconiaceae</taxon>
        <taxon>Periconia</taxon>
    </lineage>
</organism>
<evidence type="ECO:0000256" key="4">
    <source>
        <dbReference type="ARBA" id="ARBA00023004"/>
    </source>
</evidence>
<reference evidence="7 8" key="1">
    <citation type="journal article" date="2018" name="Sci. Rep.">
        <title>Comparative genomics provides insights into the lifestyle and reveals functional heterogeneity of dark septate endophytic fungi.</title>
        <authorList>
            <person name="Knapp D.G."/>
            <person name="Nemeth J.B."/>
            <person name="Barry K."/>
            <person name="Hainaut M."/>
            <person name="Henrissat B."/>
            <person name="Johnson J."/>
            <person name="Kuo A."/>
            <person name="Lim J.H.P."/>
            <person name="Lipzen A."/>
            <person name="Nolan M."/>
            <person name="Ohm R.A."/>
            <person name="Tamas L."/>
            <person name="Grigoriev I.V."/>
            <person name="Spatafora J.W."/>
            <person name="Nagy L.G."/>
            <person name="Kovacs G.M."/>
        </authorList>
    </citation>
    <scope>NUCLEOTIDE SEQUENCE [LARGE SCALE GENOMIC DNA]</scope>
    <source>
        <strain evidence="7 8">DSE2036</strain>
    </source>
</reference>
<evidence type="ECO:0000313" key="8">
    <source>
        <dbReference type="Proteomes" id="UP000244855"/>
    </source>
</evidence>
<name>A0A2V1DHZ8_9PLEO</name>
<comment type="similarity">
    <text evidence="6">Belongs to the cytochrome P450 family.</text>
</comment>
<evidence type="ECO:0000256" key="5">
    <source>
        <dbReference type="PIRSR" id="PIRSR602401-1"/>
    </source>
</evidence>
<dbReference type="STRING" id="97972.A0A2V1DHZ8"/>
<dbReference type="InterPro" id="IPR001128">
    <property type="entry name" value="Cyt_P450"/>
</dbReference>
<dbReference type="AlphaFoldDB" id="A0A2V1DHZ8"/>
<keyword evidence="8" id="KW-1185">Reference proteome</keyword>
<dbReference type="SUPFAM" id="SSF48264">
    <property type="entry name" value="Cytochrome P450"/>
    <property type="match status" value="1"/>
</dbReference>
<dbReference type="GO" id="GO:0016705">
    <property type="term" value="F:oxidoreductase activity, acting on paired donors, with incorporation or reduction of molecular oxygen"/>
    <property type="evidence" value="ECO:0007669"/>
    <property type="project" value="InterPro"/>
</dbReference>
<dbReference type="InterPro" id="IPR002401">
    <property type="entry name" value="Cyt_P450_E_grp-I"/>
</dbReference>
<evidence type="ECO:0000256" key="2">
    <source>
        <dbReference type="ARBA" id="ARBA00022723"/>
    </source>
</evidence>
<keyword evidence="3 6" id="KW-0560">Oxidoreductase</keyword>
<keyword evidence="4 5" id="KW-0408">Iron</keyword>
<evidence type="ECO:0000256" key="6">
    <source>
        <dbReference type="RuleBase" id="RU000461"/>
    </source>
</evidence>
<evidence type="ECO:0000256" key="3">
    <source>
        <dbReference type="ARBA" id="ARBA00023002"/>
    </source>
</evidence>
<dbReference type="EMBL" id="KZ805452">
    <property type="protein sequence ID" value="PVH96859.1"/>
    <property type="molecule type" value="Genomic_DNA"/>
</dbReference>
<dbReference type="PRINTS" id="PR00463">
    <property type="entry name" value="EP450I"/>
</dbReference>
<dbReference type="PROSITE" id="PS00086">
    <property type="entry name" value="CYTOCHROME_P450"/>
    <property type="match status" value="1"/>
</dbReference>
<feature type="binding site" description="axial binding residue" evidence="5">
    <location>
        <position position="448"/>
    </location>
    <ligand>
        <name>heme</name>
        <dbReference type="ChEBI" id="CHEBI:30413"/>
    </ligand>
    <ligandPart>
        <name>Fe</name>
        <dbReference type="ChEBI" id="CHEBI:18248"/>
    </ligandPart>
</feature>
<keyword evidence="6" id="KW-0503">Monooxygenase</keyword>
<dbReference type="GO" id="GO:0005506">
    <property type="term" value="F:iron ion binding"/>
    <property type="evidence" value="ECO:0007669"/>
    <property type="project" value="InterPro"/>
</dbReference>
<dbReference type="GO" id="GO:0044550">
    <property type="term" value="P:secondary metabolite biosynthetic process"/>
    <property type="evidence" value="ECO:0007669"/>
    <property type="project" value="UniProtKB-ARBA"/>
</dbReference>
<dbReference type="CDD" id="cd11060">
    <property type="entry name" value="CYP57A1-like"/>
    <property type="match status" value="1"/>
</dbReference>
<sequence>MLGPESSLQVLLLGVGCAATLVIVQSLYQYARLYNIPGPFLARWTNLQRTYWVWGRRAHEIHIAQHEKYGKLVRCGPNMVSVGNATEIDKIYRMRDPLKKSDFYHVILPMVKGKVLPGLFATQDEGIHRMLKKPIASVYSMTNLTSFEDLVDRTISVFLDILDERFVKTGQVCDWGMYLQYFAFDVVGEITFSKRLGFLEQGKDVENIMGNIWKWFEYVAVVGQVPWLDSLWKKNPILSRIRPSKGSPMVIFAKKLEAERMDKNSVAEYDKRDFLSRFLAAMKKDPSIPPWALTAWTSSNVLAGSDTTAIFLRTMFKNLIEKSECLEKLRAELDNAYQEGHLSLPVTWKQSQTLPYLEACFKEAGRIHPPFGLHLERVVPDGGIELSGEKLPQGTIVGMNAWVVHRDRDVFGDDADIFRPERWLDCDQSTRQRMEHGLLTFGAGNRSCLGKHISYLEIYKLVPTILLQYDIELLEPEKAWRLENRWFVPQFGFNVKLRRRMSL</sequence>
<dbReference type="PRINTS" id="PR00385">
    <property type="entry name" value="P450"/>
</dbReference>
<dbReference type="OrthoDB" id="3934656at2759"/>
<accession>A0A2V1DHZ8</accession>
<evidence type="ECO:0000256" key="1">
    <source>
        <dbReference type="ARBA" id="ARBA00001971"/>
    </source>
</evidence>
<dbReference type="InterPro" id="IPR050121">
    <property type="entry name" value="Cytochrome_P450_monoxygenase"/>
</dbReference>
<dbReference type="InterPro" id="IPR017972">
    <property type="entry name" value="Cyt_P450_CS"/>
</dbReference>
<dbReference type="Pfam" id="PF00067">
    <property type="entry name" value="p450"/>
    <property type="match status" value="1"/>
</dbReference>
<dbReference type="GO" id="GO:0020037">
    <property type="term" value="F:heme binding"/>
    <property type="evidence" value="ECO:0007669"/>
    <property type="project" value="InterPro"/>
</dbReference>
<dbReference type="InterPro" id="IPR036396">
    <property type="entry name" value="Cyt_P450_sf"/>
</dbReference>
<dbReference type="Proteomes" id="UP000244855">
    <property type="component" value="Unassembled WGS sequence"/>
</dbReference>
<comment type="cofactor">
    <cofactor evidence="1 5">
        <name>heme</name>
        <dbReference type="ChEBI" id="CHEBI:30413"/>
    </cofactor>
</comment>
<dbReference type="FunFam" id="1.10.630.10:FF:000050">
    <property type="entry name" value="Cytochrome P450 monooxygenase"/>
    <property type="match status" value="1"/>
</dbReference>
<dbReference type="PANTHER" id="PTHR24305">
    <property type="entry name" value="CYTOCHROME P450"/>
    <property type="match status" value="1"/>
</dbReference>
<dbReference type="PANTHER" id="PTHR24305:SF235">
    <property type="entry name" value="CYTOCHROME P450 MONOOXYGENASE APDB-RELATED"/>
    <property type="match status" value="1"/>
</dbReference>
<proteinExistence type="inferred from homology"/>
<evidence type="ECO:0000313" key="7">
    <source>
        <dbReference type="EMBL" id="PVH96859.1"/>
    </source>
</evidence>
<dbReference type="GO" id="GO:0004497">
    <property type="term" value="F:monooxygenase activity"/>
    <property type="evidence" value="ECO:0007669"/>
    <property type="project" value="UniProtKB-KW"/>
</dbReference>
<keyword evidence="5 6" id="KW-0349">Heme</keyword>